<feature type="binding site" evidence="7">
    <location>
        <position position="87"/>
    </location>
    <ligand>
        <name>[2Fe-2S] cluster</name>
        <dbReference type="ChEBI" id="CHEBI:190135"/>
    </ligand>
</feature>
<dbReference type="AlphaFoldDB" id="A0A0G3WJS1"/>
<proteinExistence type="inferred from homology"/>
<gene>
    <name evidence="8" type="primary">hydC</name>
    <name evidence="8" type="ORF">Epro_0733</name>
</gene>
<protein>
    <submittedName>
        <fullName evidence="8">NAD-dependent Fe-hydrogenase 24kDa NADH dehydrogenase component</fullName>
    </submittedName>
</protein>
<reference evidence="8 9" key="1">
    <citation type="submission" date="2014-09" db="EMBL/GenBank/DDBJ databases">
        <title>Complete genome sequence of Endomicrobium proavitum.</title>
        <authorList>
            <person name="Zheng H."/>
        </authorList>
    </citation>
    <scope>NUCLEOTIDE SEQUENCE [LARGE SCALE GENOMIC DNA]</scope>
    <source>
        <strain evidence="8 9">Rsa215</strain>
    </source>
</reference>
<evidence type="ECO:0000256" key="6">
    <source>
        <dbReference type="ARBA" id="ARBA00034078"/>
    </source>
</evidence>
<evidence type="ECO:0000256" key="2">
    <source>
        <dbReference type="ARBA" id="ARBA00022714"/>
    </source>
</evidence>
<dbReference type="Proteomes" id="UP000035337">
    <property type="component" value="Chromosome"/>
</dbReference>
<dbReference type="PROSITE" id="PS01099">
    <property type="entry name" value="COMPLEX1_24K"/>
    <property type="match status" value="1"/>
</dbReference>
<dbReference type="KEGG" id="epo:Epro_0733"/>
<comment type="similarity">
    <text evidence="1">Belongs to the complex I 24 kDa subunit family.</text>
</comment>
<keyword evidence="4 7" id="KW-0408">Iron</keyword>
<dbReference type="InterPro" id="IPR042128">
    <property type="entry name" value="NuoE_dom"/>
</dbReference>
<dbReference type="InterPro" id="IPR002023">
    <property type="entry name" value="NuoE-like"/>
</dbReference>
<evidence type="ECO:0000256" key="1">
    <source>
        <dbReference type="ARBA" id="ARBA00010643"/>
    </source>
</evidence>
<organism evidence="8 9">
    <name type="scientific">Endomicrobium proavitum</name>
    <dbReference type="NCBI Taxonomy" id="1408281"/>
    <lineage>
        <taxon>Bacteria</taxon>
        <taxon>Pseudomonadati</taxon>
        <taxon>Elusimicrobiota</taxon>
        <taxon>Endomicrobiia</taxon>
        <taxon>Endomicrobiales</taxon>
        <taxon>Endomicrobiaceae</taxon>
        <taxon>Endomicrobium</taxon>
    </lineage>
</organism>
<dbReference type="InterPro" id="IPR028431">
    <property type="entry name" value="NADP_DH_HndA-like"/>
</dbReference>
<evidence type="ECO:0000313" key="9">
    <source>
        <dbReference type="Proteomes" id="UP000035337"/>
    </source>
</evidence>
<dbReference type="InterPro" id="IPR041921">
    <property type="entry name" value="NuoE_N"/>
</dbReference>
<feature type="binding site" evidence="7">
    <location>
        <position position="127"/>
    </location>
    <ligand>
        <name>[2Fe-2S] cluster</name>
        <dbReference type="ChEBI" id="CHEBI:190135"/>
    </ligand>
</feature>
<dbReference type="FunFam" id="1.10.10.1590:FF:000001">
    <property type="entry name" value="NADH-quinone oxidoreductase subunit E"/>
    <property type="match status" value="1"/>
</dbReference>
<dbReference type="InterPro" id="IPR036249">
    <property type="entry name" value="Thioredoxin-like_sf"/>
</dbReference>
<dbReference type="Gene3D" id="3.40.30.10">
    <property type="entry name" value="Glutaredoxin"/>
    <property type="match status" value="1"/>
</dbReference>
<evidence type="ECO:0000256" key="3">
    <source>
        <dbReference type="ARBA" id="ARBA00022723"/>
    </source>
</evidence>
<dbReference type="NCBIfam" id="NF005722">
    <property type="entry name" value="PRK07539.1-2"/>
    <property type="match status" value="1"/>
</dbReference>
<feature type="binding site" evidence="7">
    <location>
        <position position="82"/>
    </location>
    <ligand>
        <name>[2Fe-2S] cluster</name>
        <dbReference type="ChEBI" id="CHEBI:190135"/>
    </ligand>
</feature>
<dbReference type="CDD" id="cd03064">
    <property type="entry name" value="TRX_Fd_NuoE"/>
    <property type="match status" value="1"/>
</dbReference>
<feature type="binding site" evidence="7">
    <location>
        <position position="123"/>
    </location>
    <ligand>
        <name>[2Fe-2S] cluster</name>
        <dbReference type="ChEBI" id="CHEBI:190135"/>
    </ligand>
</feature>
<dbReference type="GO" id="GO:0051537">
    <property type="term" value="F:2 iron, 2 sulfur cluster binding"/>
    <property type="evidence" value="ECO:0007669"/>
    <property type="project" value="UniProtKB-KW"/>
</dbReference>
<keyword evidence="5 7" id="KW-0411">Iron-sulfur</keyword>
<comment type="cofactor">
    <cofactor evidence="7">
        <name>[2Fe-2S] cluster</name>
        <dbReference type="ChEBI" id="CHEBI:190135"/>
    </cofactor>
    <text evidence="7">Binds 1 [2Fe-2S] cluster.</text>
</comment>
<sequence>MADKKQIELKAYIEKYSKKDDASSYLIAVLHKAQVLYGYLSKETMEFVAEEMNVPAAHIWGVATFYHYFNLTPQGKYTISVCLGTACYVKGAVEIMEAIKEELNIKEGETTEDMMFTLQEARCLGACGLAPVIMVNGKIHGDLTPKKVIEVINEYKKAGM</sequence>
<evidence type="ECO:0000256" key="5">
    <source>
        <dbReference type="ARBA" id="ARBA00023014"/>
    </source>
</evidence>
<keyword evidence="2 7" id="KW-0001">2Fe-2S</keyword>
<accession>A0A0G3WJS1</accession>
<dbReference type="GO" id="GO:0046872">
    <property type="term" value="F:metal ion binding"/>
    <property type="evidence" value="ECO:0007669"/>
    <property type="project" value="UniProtKB-KW"/>
</dbReference>
<dbReference type="PIRSF" id="PIRSF000216">
    <property type="entry name" value="NADH_DH_24kDa"/>
    <property type="match status" value="1"/>
</dbReference>
<dbReference type="Gene3D" id="1.10.10.1590">
    <property type="entry name" value="NADH-quinone oxidoreductase subunit E"/>
    <property type="match status" value="1"/>
</dbReference>
<dbReference type="STRING" id="1408281.Epro_0733"/>
<dbReference type="GO" id="GO:0016491">
    <property type="term" value="F:oxidoreductase activity"/>
    <property type="evidence" value="ECO:0007669"/>
    <property type="project" value="InterPro"/>
</dbReference>
<dbReference type="PANTHER" id="PTHR43342:SF2">
    <property type="entry name" value="POTENTIAL NAD-REDUCING HYDROGENASE SUBUNIT"/>
    <property type="match status" value="1"/>
</dbReference>
<comment type="cofactor">
    <cofactor evidence="6">
        <name>[2Fe-2S] cluster</name>
        <dbReference type="ChEBI" id="CHEBI:190135"/>
    </cofactor>
</comment>
<name>A0A0G3WJS1_9BACT</name>
<dbReference type="FunFam" id="3.40.30.10:FF:000015">
    <property type="entry name" value="NADH-quinone oxidoreductase subunit E"/>
    <property type="match status" value="1"/>
</dbReference>
<dbReference type="RefSeq" id="WP_052570655.1">
    <property type="nucleotide sequence ID" value="NZ_CP009498.1"/>
</dbReference>
<keyword evidence="9" id="KW-1185">Reference proteome</keyword>
<dbReference type="SUPFAM" id="SSF52833">
    <property type="entry name" value="Thioredoxin-like"/>
    <property type="match status" value="1"/>
</dbReference>
<keyword evidence="3 7" id="KW-0479">Metal-binding</keyword>
<evidence type="ECO:0000256" key="7">
    <source>
        <dbReference type="PIRSR" id="PIRSR000216-1"/>
    </source>
</evidence>
<dbReference type="OrthoDB" id="9807941at2"/>
<dbReference type="EMBL" id="CP009498">
    <property type="protein sequence ID" value="AKL98112.1"/>
    <property type="molecule type" value="Genomic_DNA"/>
</dbReference>
<dbReference type="Pfam" id="PF01257">
    <property type="entry name" value="2Fe-2S_thioredx"/>
    <property type="match status" value="1"/>
</dbReference>
<dbReference type="NCBIfam" id="TIGR01958">
    <property type="entry name" value="nuoE_fam"/>
    <property type="match status" value="1"/>
</dbReference>
<dbReference type="PANTHER" id="PTHR43342">
    <property type="entry name" value="NADH-QUINONE OXIDOREDUCTASE, E SUBUNIT"/>
    <property type="match status" value="1"/>
</dbReference>
<evidence type="ECO:0000313" key="8">
    <source>
        <dbReference type="EMBL" id="AKL98112.1"/>
    </source>
</evidence>
<evidence type="ECO:0000256" key="4">
    <source>
        <dbReference type="ARBA" id="ARBA00023004"/>
    </source>
</evidence>